<dbReference type="EMBL" id="JAAAHW010012354">
    <property type="protein sequence ID" value="KAF9914720.1"/>
    <property type="molecule type" value="Genomic_DNA"/>
</dbReference>
<feature type="compositionally biased region" description="Basic and acidic residues" evidence="1">
    <location>
        <begin position="71"/>
        <end position="86"/>
    </location>
</feature>
<evidence type="ECO:0000313" key="2">
    <source>
        <dbReference type="EMBL" id="KAF9914720.1"/>
    </source>
</evidence>
<reference evidence="2" key="1">
    <citation type="journal article" date="2020" name="Fungal Divers.">
        <title>Resolving the Mortierellaceae phylogeny through synthesis of multi-gene phylogenetics and phylogenomics.</title>
        <authorList>
            <person name="Vandepol N."/>
            <person name="Liber J."/>
            <person name="Desiro A."/>
            <person name="Na H."/>
            <person name="Kennedy M."/>
            <person name="Barry K."/>
            <person name="Grigoriev I.V."/>
            <person name="Miller A.N."/>
            <person name="O'Donnell K."/>
            <person name="Stajich J.E."/>
            <person name="Bonito G."/>
        </authorList>
    </citation>
    <scope>NUCLEOTIDE SEQUENCE</scope>
    <source>
        <strain evidence="2">MES-2147</strain>
    </source>
</reference>
<protein>
    <submittedName>
        <fullName evidence="2">Uncharacterized protein</fullName>
    </submittedName>
</protein>
<proteinExistence type="predicted"/>
<evidence type="ECO:0000313" key="3">
    <source>
        <dbReference type="Proteomes" id="UP000749646"/>
    </source>
</evidence>
<gene>
    <name evidence="2" type="ORF">BGZ65_001066</name>
</gene>
<dbReference type="AlphaFoldDB" id="A0A9P6IFQ5"/>
<feature type="region of interest" description="Disordered" evidence="1">
    <location>
        <begin position="46"/>
        <end position="86"/>
    </location>
</feature>
<name>A0A9P6IFQ5_9FUNG</name>
<sequence>MSDSHELLKSLLDFAQRAMGDSGTRDKSQIALSVLSIMNKVVERSDDGIPTNALSSMIGARAASPSDCAVDEPRPRTTNEKSRKQK</sequence>
<keyword evidence="3" id="KW-1185">Reference proteome</keyword>
<accession>A0A9P6IFQ5</accession>
<comment type="caution">
    <text evidence="2">The sequence shown here is derived from an EMBL/GenBank/DDBJ whole genome shotgun (WGS) entry which is preliminary data.</text>
</comment>
<dbReference type="Proteomes" id="UP000749646">
    <property type="component" value="Unassembled WGS sequence"/>
</dbReference>
<organism evidence="2 3">
    <name type="scientific">Modicella reniformis</name>
    <dbReference type="NCBI Taxonomy" id="1440133"/>
    <lineage>
        <taxon>Eukaryota</taxon>
        <taxon>Fungi</taxon>
        <taxon>Fungi incertae sedis</taxon>
        <taxon>Mucoromycota</taxon>
        <taxon>Mortierellomycotina</taxon>
        <taxon>Mortierellomycetes</taxon>
        <taxon>Mortierellales</taxon>
        <taxon>Mortierellaceae</taxon>
        <taxon>Modicella</taxon>
    </lineage>
</organism>
<feature type="non-terminal residue" evidence="2">
    <location>
        <position position="86"/>
    </location>
</feature>
<evidence type="ECO:0000256" key="1">
    <source>
        <dbReference type="SAM" id="MobiDB-lite"/>
    </source>
</evidence>